<accession>A0A543I1L4</accession>
<reference evidence="2 3" key="1">
    <citation type="submission" date="2019-06" db="EMBL/GenBank/DDBJ databases">
        <title>Genome sequencing of plant associated microbes to promote plant fitness in Sorghum bicolor and Oryza sativa.</title>
        <authorList>
            <person name="Coleman-Derr D."/>
        </authorList>
    </citation>
    <scope>NUCLEOTIDE SEQUENCE [LARGE SCALE GENOMIC DNA]</scope>
    <source>
        <strain evidence="2 3">KV-663</strain>
    </source>
</reference>
<name>A0A543I1L4_9MICO</name>
<proteinExistence type="predicted"/>
<evidence type="ECO:0000313" key="3">
    <source>
        <dbReference type="Proteomes" id="UP000316747"/>
    </source>
</evidence>
<evidence type="ECO:0000313" key="2">
    <source>
        <dbReference type="EMBL" id="TQM64477.1"/>
    </source>
</evidence>
<organism evidence="2 3">
    <name type="scientific">Humibacillus xanthopallidus</name>
    <dbReference type="NCBI Taxonomy" id="412689"/>
    <lineage>
        <taxon>Bacteria</taxon>
        <taxon>Bacillati</taxon>
        <taxon>Actinomycetota</taxon>
        <taxon>Actinomycetes</taxon>
        <taxon>Micrococcales</taxon>
        <taxon>Intrasporangiaceae</taxon>
        <taxon>Humibacillus</taxon>
    </lineage>
</organism>
<sequence length="216" mass="23549">MHSGDGCRHGASACPPRAPPHPRRGSRAPELDEFWQIVDLVIEAIPDRHGEACTCCGATLDEHDRHVRLLLPDRIADRPEAERLQGVGLSNSDPSRAHFLEAAAYGCFVRSLLRVRLTDGYSLTYGLWVRVTPETAQRLGRVWDNEDYFGLRFEGWLGNALPGLGHLDAPVTVGVVLAGDLPRILGSTDAALQAALSETHDRVPVLEAAGHRAQLS</sequence>
<dbReference type="InterPro" id="IPR018697">
    <property type="entry name" value="DUF2199"/>
</dbReference>
<feature type="region of interest" description="Disordered" evidence="1">
    <location>
        <begin position="1"/>
        <end position="27"/>
    </location>
</feature>
<dbReference type="OrthoDB" id="8779559at2"/>
<gene>
    <name evidence="2" type="ORF">FBY41_0845</name>
</gene>
<keyword evidence="3" id="KW-1185">Reference proteome</keyword>
<dbReference type="EMBL" id="VFPM01000001">
    <property type="protein sequence ID" value="TQM64477.1"/>
    <property type="molecule type" value="Genomic_DNA"/>
</dbReference>
<comment type="caution">
    <text evidence="2">The sequence shown here is derived from an EMBL/GenBank/DDBJ whole genome shotgun (WGS) entry which is preliminary data.</text>
</comment>
<dbReference type="Pfam" id="PF09965">
    <property type="entry name" value="DUF2199"/>
    <property type="match status" value="1"/>
</dbReference>
<evidence type="ECO:0000256" key="1">
    <source>
        <dbReference type="SAM" id="MobiDB-lite"/>
    </source>
</evidence>
<dbReference type="AlphaFoldDB" id="A0A543I1L4"/>
<dbReference type="RefSeq" id="WP_141842111.1">
    <property type="nucleotide sequence ID" value="NZ_VFPM01000001.1"/>
</dbReference>
<dbReference type="Proteomes" id="UP000316747">
    <property type="component" value="Unassembled WGS sequence"/>
</dbReference>
<protein>
    <submittedName>
        <fullName evidence="2">Uncharacterized protein DUF2199</fullName>
    </submittedName>
</protein>